<dbReference type="EMBL" id="KQ965758">
    <property type="protein sequence ID" value="KXS16006.1"/>
    <property type="molecule type" value="Genomic_DNA"/>
</dbReference>
<dbReference type="Pfam" id="PF00564">
    <property type="entry name" value="PB1"/>
    <property type="match status" value="1"/>
</dbReference>
<dbReference type="SUPFAM" id="SSF54277">
    <property type="entry name" value="CAD &amp; PB1 domains"/>
    <property type="match status" value="1"/>
</dbReference>
<sequence length="183" mass="19269">MAETVFQVSYQLAGSQKAKMVSFPGEPTKLDELKEAIKKKIPEVGNNFTLEYKAQNGAAVSLDDDSDLRLCLTTALRDQNPKLITVKSDSGVPVDDDKPPPRHAAPAATGGDVEMSGPPPRMPGRAGPRPDQTEASGPPPRLVRSTGGSTGNTDVSGPPPRLGARNIHGDTESSGPPPRVGRR</sequence>
<evidence type="ECO:0000313" key="3">
    <source>
        <dbReference type="EMBL" id="KXS16006.1"/>
    </source>
</evidence>
<dbReference type="InterPro" id="IPR000270">
    <property type="entry name" value="PB1_dom"/>
</dbReference>
<name>A0A139AGS6_GONPJ</name>
<dbReference type="AlphaFoldDB" id="A0A139AGS6"/>
<feature type="region of interest" description="Disordered" evidence="1">
    <location>
        <begin position="76"/>
        <end position="183"/>
    </location>
</feature>
<dbReference type="Proteomes" id="UP000070544">
    <property type="component" value="Unassembled WGS sequence"/>
</dbReference>
<feature type="domain" description="PB1" evidence="2">
    <location>
        <begin position="26"/>
        <end position="77"/>
    </location>
</feature>
<organism evidence="3 4">
    <name type="scientific">Gonapodya prolifera (strain JEL478)</name>
    <name type="common">Monoblepharis prolifera</name>
    <dbReference type="NCBI Taxonomy" id="1344416"/>
    <lineage>
        <taxon>Eukaryota</taxon>
        <taxon>Fungi</taxon>
        <taxon>Fungi incertae sedis</taxon>
        <taxon>Chytridiomycota</taxon>
        <taxon>Chytridiomycota incertae sedis</taxon>
        <taxon>Monoblepharidomycetes</taxon>
        <taxon>Monoblepharidales</taxon>
        <taxon>Gonapodyaceae</taxon>
        <taxon>Gonapodya</taxon>
    </lineage>
</organism>
<accession>A0A139AGS6</accession>
<gene>
    <name evidence="3" type="ORF">M427DRAFT_69677</name>
</gene>
<evidence type="ECO:0000256" key="1">
    <source>
        <dbReference type="SAM" id="MobiDB-lite"/>
    </source>
</evidence>
<keyword evidence="4" id="KW-1185">Reference proteome</keyword>
<evidence type="ECO:0000313" key="4">
    <source>
        <dbReference type="Proteomes" id="UP000070544"/>
    </source>
</evidence>
<proteinExistence type="predicted"/>
<dbReference type="CDD" id="cd05992">
    <property type="entry name" value="PB1"/>
    <property type="match status" value="1"/>
</dbReference>
<evidence type="ECO:0000259" key="2">
    <source>
        <dbReference type="Pfam" id="PF00564"/>
    </source>
</evidence>
<protein>
    <recommendedName>
        <fullName evidence="2">PB1 domain-containing protein</fullName>
    </recommendedName>
</protein>
<reference evidence="3 4" key="1">
    <citation type="journal article" date="2015" name="Genome Biol. Evol.">
        <title>Phylogenomic analyses indicate that early fungi evolved digesting cell walls of algal ancestors of land plants.</title>
        <authorList>
            <person name="Chang Y."/>
            <person name="Wang S."/>
            <person name="Sekimoto S."/>
            <person name="Aerts A.L."/>
            <person name="Choi C."/>
            <person name="Clum A."/>
            <person name="LaButti K.M."/>
            <person name="Lindquist E.A."/>
            <person name="Yee Ngan C."/>
            <person name="Ohm R.A."/>
            <person name="Salamov A.A."/>
            <person name="Grigoriev I.V."/>
            <person name="Spatafora J.W."/>
            <person name="Berbee M.L."/>
        </authorList>
    </citation>
    <scope>NUCLEOTIDE SEQUENCE [LARGE SCALE GENOMIC DNA]</scope>
    <source>
        <strain evidence="3 4">JEL478</strain>
    </source>
</reference>